<dbReference type="InterPro" id="IPR038665">
    <property type="entry name" value="Voltage-dep_anion_channel_sf"/>
</dbReference>
<feature type="transmembrane region" description="Helical" evidence="5">
    <location>
        <begin position="248"/>
        <end position="271"/>
    </location>
</feature>
<feature type="transmembrane region" description="Helical" evidence="5">
    <location>
        <begin position="44"/>
        <end position="66"/>
    </location>
</feature>
<reference evidence="7" key="1">
    <citation type="journal article" date="2019" name="Int. J. Syst. Evol. Microbiol.">
        <title>The Global Catalogue of Microorganisms (GCM) 10K type strain sequencing project: providing services to taxonomists for standard genome sequencing and annotation.</title>
        <authorList>
            <consortium name="The Broad Institute Genomics Platform"/>
            <consortium name="The Broad Institute Genome Sequencing Center for Infectious Disease"/>
            <person name="Wu L."/>
            <person name="Ma J."/>
        </authorList>
    </citation>
    <scope>NUCLEOTIDE SEQUENCE [LARGE SCALE GENOMIC DNA]</scope>
    <source>
        <strain evidence="7">JCM 16923</strain>
    </source>
</reference>
<dbReference type="Pfam" id="PF03595">
    <property type="entry name" value="SLAC1"/>
    <property type="match status" value="1"/>
</dbReference>
<feature type="transmembrane region" description="Helical" evidence="5">
    <location>
        <begin position="321"/>
        <end position="342"/>
    </location>
</feature>
<feature type="transmembrane region" description="Helical" evidence="5">
    <location>
        <begin position="182"/>
        <end position="206"/>
    </location>
</feature>
<comment type="subcellular location">
    <subcellularLocation>
        <location evidence="1">Membrane</location>
        <topology evidence="1">Multi-pass membrane protein</topology>
    </subcellularLocation>
</comment>
<evidence type="ECO:0000256" key="5">
    <source>
        <dbReference type="SAM" id="Phobius"/>
    </source>
</evidence>
<keyword evidence="7" id="KW-1185">Reference proteome</keyword>
<evidence type="ECO:0000256" key="2">
    <source>
        <dbReference type="ARBA" id="ARBA00022692"/>
    </source>
</evidence>
<feature type="transmembrane region" description="Helical" evidence="5">
    <location>
        <begin position="104"/>
        <end position="129"/>
    </location>
</feature>
<keyword evidence="3 5" id="KW-1133">Transmembrane helix</keyword>
<name>A0ABP7NT02_9ACTN</name>
<dbReference type="Proteomes" id="UP001418444">
    <property type="component" value="Unassembled WGS sequence"/>
</dbReference>
<feature type="transmembrane region" description="Helical" evidence="5">
    <location>
        <begin position="20"/>
        <end position="38"/>
    </location>
</feature>
<feature type="transmembrane region" description="Helical" evidence="5">
    <location>
        <begin position="150"/>
        <end position="170"/>
    </location>
</feature>
<dbReference type="CDD" id="cd09319">
    <property type="entry name" value="TDT_like_1"/>
    <property type="match status" value="1"/>
</dbReference>
<evidence type="ECO:0000256" key="1">
    <source>
        <dbReference type="ARBA" id="ARBA00004141"/>
    </source>
</evidence>
<feature type="transmembrane region" description="Helical" evidence="5">
    <location>
        <begin position="78"/>
        <end position="98"/>
    </location>
</feature>
<dbReference type="InterPro" id="IPR004695">
    <property type="entry name" value="SLAC1/Mae1/Ssu1/TehA"/>
</dbReference>
<accession>A0ABP7NT02</accession>
<evidence type="ECO:0000313" key="6">
    <source>
        <dbReference type="EMBL" id="GAA3953021.1"/>
    </source>
</evidence>
<evidence type="ECO:0000313" key="7">
    <source>
        <dbReference type="Proteomes" id="UP001418444"/>
    </source>
</evidence>
<gene>
    <name evidence="6" type="ORF">GCM10022231_08950</name>
</gene>
<evidence type="ECO:0000256" key="4">
    <source>
        <dbReference type="ARBA" id="ARBA00023136"/>
    </source>
</evidence>
<keyword evidence="4 5" id="KW-0472">Membrane</keyword>
<proteinExistence type="predicted"/>
<sequence length="353" mass="36981">MTVQVGSPGVGWRALRLEHFTFVMATGIVSTAIANTGAKTLSLIIFWIALIGYFVLVSGVLAGLVTGVRTARGELQDATVRTLAFVAAGGVLAAHMVGMGWHTFALVLIIVSAIAWVVLQYGALGVVLVTSSGGESAAGGAGDRLRLFNGTWFLVVVSTQALAVSLAAWAKGVDSDVAATLAVLAWGLGVLQLSIVAALVAARLLIVGVAPADEVAPYWVFLGSGAISILGAAEVLGTAEEQIVLPRAVVGAVAMALWAFVTWMIPLTIALQVWQRLRPGSIHGYRAALWSMVFPIGMYGESSRQLGFVRHTDWLEEVGTWEAWVALAVWGVVLAGLVVAVIRRFGGRPVTLS</sequence>
<evidence type="ECO:0000256" key="3">
    <source>
        <dbReference type="ARBA" id="ARBA00022989"/>
    </source>
</evidence>
<keyword evidence="2 5" id="KW-0812">Transmembrane</keyword>
<dbReference type="EMBL" id="BAAAZW010000002">
    <property type="protein sequence ID" value="GAA3953021.1"/>
    <property type="molecule type" value="Genomic_DNA"/>
</dbReference>
<protein>
    <submittedName>
        <fullName evidence="6">Tellurite resistance/C4-dicarboxylate transporter family protein</fullName>
    </submittedName>
</protein>
<dbReference type="RefSeq" id="WP_344781019.1">
    <property type="nucleotide sequence ID" value="NZ_BAAAZW010000002.1"/>
</dbReference>
<organism evidence="6 7">
    <name type="scientific">Gordonia caeni</name>
    <dbReference type="NCBI Taxonomy" id="1007097"/>
    <lineage>
        <taxon>Bacteria</taxon>
        <taxon>Bacillati</taxon>
        <taxon>Actinomycetota</taxon>
        <taxon>Actinomycetes</taxon>
        <taxon>Mycobacteriales</taxon>
        <taxon>Gordoniaceae</taxon>
        <taxon>Gordonia</taxon>
    </lineage>
</organism>
<comment type="caution">
    <text evidence="6">The sequence shown here is derived from an EMBL/GenBank/DDBJ whole genome shotgun (WGS) entry which is preliminary data.</text>
</comment>
<dbReference type="Gene3D" id="1.50.10.150">
    <property type="entry name" value="Voltage-dependent anion channel"/>
    <property type="match status" value="1"/>
</dbReference>
<feature type="transmembrane region" description="Helical" evidence="5">
    <location>
        <begin position="218"/>
        <end position="236"/>
    </location>
</feature>